<dbReference type="OrthoDB" id="425681at2759"/>
<dbReference type="EMBL" id="BGZK01000352">
    <property type="protein sequence ID" value="GBP38653.1"/>
    <property type="molecule type" value="Genomic_DNA"/>
</dbReference>
<evidence type="ECO:0000313" key="2">
    <source>
        <dbReference type="Proteomes" id="UP000299102"/>
    </source>
</evidence>
<sequence length="171" mass="18633">MEVMNKRRLTKQSYRANVCGGKIGKGRPKKSDADHIDGVLKMSQILNIQNRRAHMKILMDVTTAGGAASGEGCAGVISGMKSLRACKTDNLNLLIPGPRCTVLMDMITRHHFDVAKSILGSEVYRWDILSYCNGLHDYVVTTTCTEKRGLDARRAGAAPRARSIATIATIS</sequence>
<proteinExistence type="predicted"/>
<dbReference type="Proteomes" id="UP000299102">
    <property type="component" value="Unassembled WGS sequence"/>
</dbReference>
<evidence type="ECO:0000313" key="1">
    <source>
        <dbReference type="EMBL" id="GBP38653.1"/>
    </source>
</evidence>
<reference evidence="1 2" key="1">
    <citation type="journal article" date="2019" name="Commun. Biol.">
        <title>The bagworm genome reveals a unique fibroin gene that provides high tensile strength.</title>
        <authorList>
            <person name="Kono N."/>
            <person name="Nakamura H."/>
            <person name="Ohtoshi R."/>
            <person name="Tomita M."/>
            <person name="Numata K."/>
            <person name="Arakawa K."/>
        </authorList>
    </citation>
    <scope>NUCLEOTIDE SEQUENCE [LARGE SCALE GENOMIC DNA]</scope>
</reference>
<organism evidence="1 2">
    <name type="scientific">Eumeta variegata</name>
    <name type="common">Bagworm moth</name>
    <name type="synonym">Eumeta japonica</name>
    <dbReference type="NCBI Taxonomy" id="151549"/>
    <lineage>
        <taxon>Eukaryota</taxon>
        <taxon>Metazoa</taxon>
        <taxon>Ecdysozoa</taxon>
        <taxon>Arthropoda</taxon>
        <taxon>Hexapoda</taxon>
        <taxon>Insecta</taxon>
        <taxon>Pterygota</taxon>
        <taxon>Neoptera</taxon>
        <taxon>Endopterygota</taxon>
        <taxon>Lepidoptera</taxon>
        <taxon>Glossata</taxon>
        <taxon>Ditrysia</taxon>
        <taxon>Tineoidea</taxon>
        <taxon>Psychidae</taxon>
        <taxon>Oiketicinae</taxon>
        <taxon>Eumeta</taxon>
    </lineage>
</organism>
<protein>
    <submittedName>
        <fullName evidence="1">Uncharacterized protein</fullName>
    </submittedName>
</protein>
<name>A0A4C1VJ92_EUMVA</name>
<comment type="caution">
    <text evidence="1">The sequence shown here is derived from an EMBL/GenBank/DDBJ whole genome shotgun (WGS) entry which is preliminary data.</text>
</comment>
<dbReference type="AlphaFoldDB" id="A0A4C1VJ92"/>
<gene>
    <name evidence="1" type="ORF">EVAR_27840_1</name>
</gene>
<keyword evidence="2" id="KW-1185">Reference proteome</keyword>
<accession>A0A4C1VJ92</accession>